<sequence length="191" mass="22590">MGRLFDIVGERGCIDMVISLTATVESAMARRQRQHRYDIYIMIEEALNKQRTKMNTGEDVVVRKYNLDIFKPRFSTKNTWLLICGSKLQVNWYSTVWFPSSTPKYSFMVWIAMHNRLSTGEKMLLWNSGINPGCVLCQHQLETREHLFFECSYSQEIWQNLTHKILPSRFSSRWQDIRELLSDNTQPMIQL</sequence>
<dbReference type="OrthoDB" id="1071881at2759"/>
<evidence type="ECO:0000259" key="1">
    <source>
        <dbReference type="Pfam" id="PF13966"/>
    </source>
</evidence>
<dbReference type="Pfam" id="PF13966">
    <property type="entry name" value="zf-RVT"/>
    <property type="match status" value="1"/>
</dbReference>
<name>A0A6J0N7R2_RAPSA</name>
<evidence type="ECO:0000313" key="2">
    <source>
        <dbReference type="Proteomes" id="UP000504610"/>
    </source>
</evidence>
<reference evidence="3" key="2">
    <citation type="submission" date="2025-08" db="UniProtKB">
        <authorList>
            <consortium name="RefSeq"/>
        </authorList>
    </citation>
    <scope>IDENTIFICATION</scope>
    <source>
        <tissue evidence="3">Leaf</tissue>
    </source>
</reference>
<gene>
    <name evidence="3" type="primary">LOC108851288</name>
</gene>
<dbReference type="RefSeq" id="XP_018480196.2">
    <property type="nucleotide sequence ID" value="XM_018624694.2"/>
</dbReference>
<dbReference type="GeneID" id="108851288"/>
<dbReference type="KEGG" id="rsz:108851288"/>
<feature type="domain" description="Reverse transcriptase zinc-binding" evidence="1">
    <location>
        <begin position="74"/>
        <end position="158"/>
    </location>
</feature>
<organism evidence="2 3">
    <name type="scientific">Raphanus sativus</name>
    <name type="common">Radish</name>
    <name type="synonym">Raphanus raphanistrum var. sativus</name>
    <dbReference type="NCBI Taxonomy" id="3726"/>
    <lineage>
        <taxon>Eukaryota</taxon>
        <taxon>Viridiplantae</taxon>
        <taxon>Streptophyta</taxon>
        <taxon>Embryophyta</taxon>
        <taxon>Tracheophyta</taxon>
        <taxon>Spermatophyta</taxon>
        <taxon>Magnoliopsida</taxon>
        <taxon>eudicotyledons</taxon>
        <taxon>Gunneridae</taxon>
        <taxon>Pentapetalae</taxon>
        <taxon>rosids</taxon>
        <taxon>malvids</taxon>
        <taxon>Brassicales</taxon>
        <taxon>Brassicaceae</taxon>
        <taxon>Brassiceae</taxon>
        <taxon>Raphanus</taxon>
    </lineage>
</organism>
<evidence type="ECO:0000313" key="3">
    <source>
        <dbReference type="RefSeq" id="XP_018480196.2"/>
    </source>
</evidence>
<proteinExistence type="predicted"/>
<dbReference type="Proteomes" id="UP000504610">
    <property type="component" value="Chromosome 3"/>
</dbReference>
<keyword evidence="2" id="KW-1185">Reference proteome</keyword>
<accession>A0A6J0N7R2</accession>
<dbReference type="AlphaFoldDB" id="A0A6J0N7R2"/>
<reference evidence="2" key="1">
    <citation type="journal article" date="2019" name="Database">
        <title>The radish genome database (RadishGD): an integrated information resource for radish genomics.</title>
        <authorList>
            <person name="Yu H.J."/>
            <person name="Baek S."/>
            <person name="Lee Y.J."/>
            <person name="Cho A."/>
            <person name="Mun J.H."/>
        </authorList>
    </citation>
    <scope>NUCLEOTIDE SEQUENCE [LARGE SCALE GENOMIC DNA]</scope>
    <source>
        <strain evidence="2">cv. WK10039</strain>
    </source>
</reference>
<protein>
    <submittedName>
        <fullName evidence="3">Uncharacterized protein LOC108851288</fullName>
    </submittedName>
</protein>
<dbReference type="InterPro" id="IPR026960">
    <property type="entry name" value="RVT-Znf"/>
</dbReference>